<dbReference type="RefSeq" id="WP_012446761.1">
    <property type="nucleotide sequence ID" value="NC_010718.1"/>
</dbReference>
<dbReference type="AlphaFoldDB" id="B2A4V1"/>
<sequence length="166" mass="19099">MSSPNLDHENDKLSVKYDSGPLLKKQNSKSIITKVLNMNNFPVNFNVSINILDKEVVEPHYVSQKQVYSKSSSSIDIIDISNRNFLCFNITFDFFSEEYPIKDHVYIMAIGRSDKPTEPAENSHLISDLTLKTSDFCKELTSKSDYMDEANEDFSPMFDLGRLFYE</sequence>
<evidence type="ECO:0000313" key="2">
    <source>
        <dbReference type="Proteomes" id="UP000001683"/>
    </source>
</evidence>
<name>B2A4V1_NATTJ</name>
<dbReference type="HOGENOM" id="CLU_1600933_0_0_9"/>
<reference evidence="1 2" key="2">
    <citation type="journal article" date="2011" name="J. Bacteriol.">
        <title>Complete genome sequence of the anaerobic, halophilic alkalithermophile Natranaerobius thermophilus JW/NM-WN-LF.</title>
        <authorList>
            <person name="Zhao B."/>
            <person name="Mesbah N.M."/>
            <person name="Dalin E."/>
            <person name="Goodwin L."/>
            <person name="Nolan M."/>
            <person name="Pitluck S."/>
            <person name="Chertkov O."/>
            <person name="Brettin T.S."/>
            <person name="Han J."/>
            <person name="Larimer F.W."/>
            <person name="Land M.L."/>
            <person name="Hauser L."/>
            <person name="Kyrpides N."/>
            <person name="Wiegel J."/>
        </authorList>
    </citation>
    <scope>NUCLEOTIDE SEQUENCE [LARGE SCALE GENOMIC DNA]</scope>
    <source>
        <strain evidence="2">ATCC BAA-1301 / DSM 18059 / JW/NM-WN-LF</strain>
    </source>
</reference>
<dbReference type="EMBL" id="CP001034">
    <property type="protein sequence ID" value="ACB83873.1"/>
    <property type="molecule type" value="Genomic_DNA"/>
</dbReference>
<evidence type="ECO:0000313" key="1">
    <source>
        <dbReference type="EMBL" id="ACB83873.1"/>
    </source>
</evidence>
<dbReference type="KEGG" id="nth:Nther_0275"/>
<accession>B2A4V1</accession>
<reference evidence="1 2" key="1">
    <citation type="submission" date="2008-04" db="EMBL/GenBank/DDBJ databases">
        <title>Complete sequence of chromosome of Natranaerobius thermophilus JW/NM-WN-LF.</title>
        <authorList>
            <consortium name="US DOE Joint Genome Institute"/>
            <person name="Copeland A."/>
            <person name="Lucas S."/>
            <person name="Lapidus A."/>
            <person name="Glavina del Rio T."/>
            <person name="Dalin E."/>
            <person name="Tice H."/>
            <person name="Bruce D."/>
            <person name="Goodwin L."/>
            <person name="Pitluck S."/>
            <person name="Chertkov O."/>
            <person name="Brettin T."/>
            <person name="Detter J.C."/>
            <person name="Han C."/>
            <person name="Kuske C.R."/>
            <person name="Schmutz J."/>
            <person name="Larimer F."/>
            <person name="Land M."/>
            <person name="Hauser L."/>
            <person name="Kyrpides N."/>
            <person name="Lykidis A."/>
            <person name="Mesbah N.M."/>
            <person name="Wiegel J."/>
        </authorList>
    </citation>
    <scope>NUCLEOTIDE SEQUENCE [LARGE SCALE GENOMIC DNA]</scope>
    <source>
        <strain evidence="2">ATCC BAA-1301 / DSM 18059 / JW/NM-WN-LF</strain>
    </source>
</reference>
<keyword evidence="2" id="KW-1185">Reference proteome</keyword>
<proteinExistence type="predicted"/>
<dbReference type="Proteomes" id="UP000001683">
    <property type="component" value="Chromosome"/>
</dbReference>
<organism evidence="1 2">
    <name type="scientific">Natranaerobius thermophilus (strain ATCC BAA-1301 / DSM 18059 / JW/NM-WN-LF)</name>
    <dbReference type="NCBI Taxonomy" id="457570"/>
    <lineage>
        <taxon>Bacteria</taxon>
        <taxon>Bacillati</taxon>
        <taxon>Bacillota</taxon>
        <taxon>Clostridia</taxon>
        <taxon>Natranaerobiales</taxon>
        <taxon>Natranaerobiaceae</taxon>
        <taxon>Natranaerobius</taxon>
    </lineage>
</organism>
<gene>
    <name evidence="1" type="ordered locus">Nther_0275</name>
</gene>
<dbReference type="InParanoid" id="B2A4V1"/>
<dbReference type="STRING" id="457570.Nther_0275"/>
<protein>
    <submittedName>
        <fullName evidence="1">Uncharacterized protein</fullName>
    </submittedName>
</protein>